<accession>A0A1Y2F325</accession>
<dbReference type="InterPro" id="IPR040151">
    <property type="entry name" value="Gfd2/YDR514C-like"/>
</dbReference>
<dbReference type="InterPro" id="IPR012337">
    <property type="entry name" value="RNaseH-like_sf"/>
</dbReference>
<dbReference type="STRING" id="1754190.A0A1Y2F325"/>
<proteinExistence type="predicted"/>
<dbReference type="AlphaFoldDB" id="A0A1Y2F325"/>
<dbReference type="PANTHER" id="PTHR28083">
    <property type="entry name" value="GOOD FOR FULL DBP5 ACTIVITY PROTEIN 2"/>
    <property type="match status" value="1"/>
</dbReference>
<reference evidence="2 3" key="1">
    <citation type="submission" date="2016-08" db="EMBL/GenBank/DDBJ databases">
        <title>A Parts List for Fungal Cellulosomes Revealed by Comparative Genomics.</title>
        <authorList>
            <consortium name="DOE Joint Genome Institute"/>
            <person name="Haitjema C.H."/>
            <person name="Gilmore S.P."/>
            <person name="Henske J.K."/>
            <person name="Solomon K.V."/>
            <person name="De Groot R."/>
            <person name="Kuo A."/>
            <person name="Mondo S.J."/>
            <person name="Salamov A.A."/>
            <person name="Labutti K."/>
            <person name="Zhao Z."/>
            <person name="Chiniquy J."/>
            <person name="Barry K."/>
            <person name="Brewer H.M."/>
            <person name="Purvine S.O."/>
            <person name="Wright A.T."/>
            <person name="Boxma B."/>
            <person name="Van Alen T."/>
            <person name="Hackstein J.H."/>
            <person name="Baker S.E."/>
            <person name="Grigoriev I.V."/>
            <person name="O'Malley M.A."/>
        </authorList>
    </citation>
    <scope>NUCLEOTIDE SEQUENCE [LARGE SCALE GENOMIC DNA]</scope>
    <source>
        <strain evidence="2 3">G1</strain>
    </source>
</reference>
<evidence type="ECO:0000259" key="1">
    <source>
        <dbReference type="Pfam" id="PF21762"/>
    </source>
</evidence>
<dbReference type="EMBL" id="MCOG01000017">
    <property type="protein sequence ID" value="ORY78281.1"/>
    <property type="molecule type" value="Genomic_DNA"/>
</dbReference>
<dbReference type="GO" id="GO:0003676">
    <property type="term" value="F:nucleic acid binding"/>
    <property type="evidence" value="ECO:0007669"/>
    <property type="project" value="InterPro"/>
</dbReference>
<comment type="caution">
    <text evidence="2">The sequence shown here is derived from an EMBL/GenBank/DDBJ whole genome shotgun (WGS) entry which is preliminary data.</text>
</comment>
<dbReference type="SUPFAM" id="SSF53098">
    <property type="entry name" value="Ribonuclease H-like"/>
    <property type="match status" value="1"/>
</dbReference>
<sequence>MTNVKYYKEYIILRKETIYFKEKMDDIKRNSYILPSFIHSYGTKVDEITCKKVKRLQFNINLIDRLKKEVSSTKKFFAFDTEAYEHEQEKLTEFGWSTFNNNGKIYSECHYIVDEYYNLRNHDNVPDNKDNYLFGKSKRLPLREIEKILKEEIKKVDIIIGQGIHNDIKYLKDLGININEFRYIDGESFYSGGKAIIDTTDLYAGYYLDKPSSLENGLIKCNIPHEKMHNAGNDAHYTMKYVIYFINNMDITKEKYQRLLRLKVPSYIGPCKYYIIKLNILLI</sequence>
<name>A0A1Y2F325_9FUNG</name>
<dbReference type="GO" id="GO:0005634">
    <property type="term" value="C:nucleus"/>
    <property type="evidence" value="ECO:0007669"/>
    <property type="project" value="TreeGrafter"/>
</dbReference>
<dbReference type="InterPro" id="IPR048519">
    <property type="entry name" value="Gfd2/YDR514C-like_C"/>
</dbReference>
<dbReference type="Proteomes" id="UP000193920">
    <property type="component" value="Unassembled WGS sequence"/>
</dbReference>
<protein>
    <recommendedName>
        <fullName evidence="1">Gfd2/YDR514C-like C-terminal domain-containing protein</fullName>
    </recommendedName>
</protein>
<organism evidence="2 3">
    <name type="scientific">Neocallimastix californiae</name>
    <dbReference type="NCBI Taxonomy" id="1754190"/>
    <lineage>
        <taxon>Eukaryota</taxon>
        <taxon>Fungi</taxon>
        <taxon>Fungi incertae sedis</taxon>
        <taxon>Chytridiomycota</taxon>
        <taxon>Chytridiomycota incertae sedis</taxon>
        <taxon>Neocallimastigomycetes</taxon>
        <taxon>Neocallimastigales</taxon>
        <taxon>Neocallimastigaceae</taxon>
        <taxon>Neocallimastix</taxon>
    </lineage>
</organism>
<dbReference type="PANTHER" id="PTHR28083:SF1">
    <property type="entry name" value="GOOD FOR FULL DBP5 ACTIVITY PROTEIN 2"/>
    <property type="match status" value="1"/>
</dbReference>
<evidence type="ECO:0000313" key="3">
    <source>
        <dbReference type="Proteomes" id="UP000193920"/>
    </source>
</evidence>
<dbReference type="InterPro" id="IPR036397">
    <property type="entry name" value="RNaseH_sf"/>
</dbReference>
<dbReference type="Pfam" id="PF21762">
    <property type="entry name" value="DEDDh_C"/>
    <property type="match status" value="1"/>
</dbReference>
<feature type="domain" description="Gfd2/YDR514C-like C-terminal" evidence="1">
    <location>
        <begin position="76"/>
        <end position="243"/>
    </location>
</feature>
<evidence type="ECO:0000313" key="2">
    <source>
        <dbReference type="EMBL" id="ORY78281.1"/>
    </source>
</evidence>
<dbReference type="Gene3D" id="3.30.420.10">
    <property type="entry name" value="Ribonuclease H-like superfamily/Ribonuclease H"/>
    <property type="match status" value="1"/>
</dbReference>
<keyword evidence="3" id="KW-1185">Reference proteome</keyword>
<gene>
    <name evidence="2" type="ORF">LY90DRAFT_501043</name>
</gene>
<dbReference type="OrthoDB" id="2145921at2759"/>